<comment type="caution">
    <text evidence="1">The sequence shown here is derived from an EMBL/GenBank/DDBJ whole genome shotgun (WGS) entry which is preliminary data.</text>
</comment>
<feature type="non-terminal residue" evidence="1">
    <location>
        <position position="31"/>
    </location>
</feature>
<dbReference type="EMBL" id="BARU01049251">
    <property type="protein sequence ID" value="GAH91708.1"/>
    <property type="molecule type" value="Genomic_DNA"/>
</dbReference>
<sequence length="31" mass="3721">MKNKKMEIKEAEERRIDNSLRKKTDIKAIFG</sequence>
<evidence type="ECO:0000313" key="1">
    <source>
        <dbReference type="EMBL" id="GAH91708.1"/>
    </source>
</evidence>
<gene>
    <name evidence="1" type="ORF">S03H2_72646</name>
</gene>
<dbReference type="AlphaFoldDB" id="X1LC35"/>
<reference evidence="1" key="1">
    <citation type="journal article" date="2014" name="Front. Microbiol.">
        <title>High frequency of phylogenetically diverse reductive dehalogenase-homologous genes in deep subseafloor sedimentary metagenomes.</title>
        <authorList>
            <person name="Kawai M."/>
            <person name="Futagami T."/>
            <person name="Toyoda A."/>
            <person name="Takaki Y."/>
            <person name="Nishi S."/>
            <person name="Hori S."/>
            <person name="Arai W."/>
            <person name="Tsubouchi T."/>
            <person name="Morono Y."/>
            <person name="Uchiyama I."/>
            <person name="Ito T."/>
            <person name="Fujiyama A."/>
            <person name="Inagaki F."/>
            <person name="Takami H."/>
        </authorList>
    </citation>
    <scope>NUCLEOTIDE SEQUENCE</scope>
    <source>
        <strain evidence="1">Expedition CK06-06</strain>
    </source>
</reference>
<accession>X1LC35</accession>
<protein>
    <submittedName>
        <fullName evidence="1">Uncharacterized protein</fullName>
    </submittedName>
</protein>
<organism evidence="1">
    <name type="scientific">marine sediment metagenome</name>
    <dbReference type="NCBI Taxonomy" id="412755"/>
    <lineage>
        <taxon>unclassified sequences</taxon>
        <taxon>metagenomes</taxon>
        <taxon>ecological metagenomes</taxon>
    </lineage>
</organism>
<name>X1LC35_9ZZZZ</name>
<proteinExistence type="predicted"/>